<sequence>MAEGTFDRAFFQRSLRTRRLGHPLFTRAEVDSTNDLAWELAQQGADEGACVIADAQTRGRGRLGRAWHTAPGKGLALSVLLHPGCDPGARGTASLVAGLALLRALDALACEARLKWPNDLLAGTKKLSGILAESRRNAEGTDVVVLGVGVNVGQTEADFPPELRGVATSLALEGRAVRREAVAAAFLTALEPLWDEHQEGNRDEVLVAWRKEARFWGHAVKVSTPTGTLEG</sequence>
<evidence type="ECO:0000313" key="3">
    <source>
        <dbReference type="EMBL" id="TMQ67470.1"/>
    </source>
</evidence>
<dbReference type="PANTHER" id="PTHR12835">
    <property type="entry name" value="BIOTIN PROTEIN LIGASE"/>
    <property type="match status" value="1"/>
</dbReference>
<reference evidence="3 4" key="1">
    <citation type="journal article" date="2019" name="Nat. Microbiol.">
        <title>Mediterranean grassland soil C-N compound turnover is dependent on rainfall and depth, and is mediated by genomically divergent microorganisms.</title>
        <authorList>
            <person name="Diamond S."/>
            <person name="Andeer P.F."/>
            <person name="Li Z."/>
            <person name="Crits-Christoph A."/>
            <person name="Burstein D."/>
            <person name="Anantharaman K."/>
            <person name="Lane K.R."/>
            <person name="Thomas B.C."/>
            <person name="Pan C."/>
            <person name="Northen T.R."/>
            <person name="Banfield J.F."/>
        </authorList>
    </citation>
    <scope>NUCLEOTIDE SEQUENCE [LARGE SCALE GENOMIC DNA]</scope>
    <source>
        <strain evidence="3">WS_10</strain>
    </source>
</reference>
<dbReference type="Pfam" id="PF03099">
    <property type="entry name" value="BPL_LplA_LipB"/>
    <property type="match status" value="1"/>
</dbReference>
<evidence type="ECO:0000259" key="2">
    <source>
        <dbReference type="PROSITE" id="PS51733"/>
    </source>
</evidence>
<proteinExistence type="predicted"/>
<dbReference type="CDD" id="cd16442">
    <property type="entry name" value="BPL"/>
    <property type="match status" value="1"/>
</dbReference>
<dbReference type="PROSITE" id="PS51733">
    <property type="entry name" value="BPL_LPL_CATALYTIC"/>
    <property type="match status" value="1"/>
</dbReference>
<name>A0A538TV12_UNCEI</name>
<keyword evidence="1 3" id="KW-0436">Ligase</keyword>
<dbReference type="AlphaFoldDB" id="A0A538TV12"/>
<dbReference type="GO" id="GO:0004077">
    <property type="term" value="F:biotin--[biotin carboxyl-carrier protein] ligase activity"/>
    <property type="evidence" value="ECO:0007669"/>
    <property type="project" value="UniProtKB-EC"/>
</dbReference>
<evidence type="ECO:0000313" key="4">
    <source>
        <dbReference type="Proteomes" id="UP000319836"/>
    </source>
</evidence>
<feature type="domain" description="BPL/LPL catalytic" evidence="2">
    <location>
        <begin position="9"/>
        <end position="198"/>
    </location>
</feature>
<dbReference type="Gene3D" id="3.30.930.10">
    <property type="entry name" value="Bira Bifunctional Protein, Domain 2"/>
    <property type="match status" value="1"/>
</dbReference>
<dbReference type="PANTHER" id="PTHR12835:SF5">
    <property type="entry name" value="BIOTIN--PROTEIN LIGASE"/>
    <property type="match status" value="1"/>
</dbReference>
<dbReference type="EC" id="6.3.4.15" evidence="3"/>
<evidence type="ECO:0000256" key="1">
    <source>
        <dbReference type="ARBA" id="ARBA00022598"/>
    </source>
</evidence>
<dbReference type="InterPro" id="IPR004408">
    <property type="entry name" value="Biotin_CoA_COase_ligase"/>
</dbReference>
<dbReference type="EMBL" id="VBPA01000447">
    <property type="protein sequence ID" value="TMQ67470.1"/>
    <property type="molecule type" value="Genomic_DNA"/>
</dbReference>
<dbReference type="Proteomes" id="UP000319836">
    <property type="component" value="Unassembled WGS sequence"/>
</dbReference>
<organism evidence="3 4">
    <name type="scientific">Eiseniibacteriota bacterium</name>
    <dbReference type="NCBI Taxonomy" id="2212470"/>
    <lineage>
        <taxon>Bacteria</taxon>
        <taxon>Candidatus Eiseniibacteriota</taxon>
    </lineage>
</organism>
<dbReference type="InterPro" id="IPR045864">
    <property type="entry name" value="aa-tRNA-synth_II/BPL/LPL"/>
</dbReference>
<feature type="non-terminal residue" evidence="3">
    <location>
        <position position="231"/>
    </location>
</feature>
<dbReference type="GO" id="GO:0005737">
    <property type="term" value="C:cytoplasm"/>
    <property type="evidence" value="ECO:0007669"/>
    <property type="project" value="TreeGrafter"/>
</dbReference>
<dbReference type="SUPFAM" id="SSF55681">
    <property type="entry name" value="Class II aaRS and biotin synthetases"/>
    <property type="match status" value="1"/>
</dbReference>
<dbReference type="InterPro" id="IPR004143">
    <property type="entry name" value="BPL_LPL_catalytic"/>
</dbReference>
<dbReference type="NCBIfam" id="TIGR00121">
    <property type="entry name" value="birA_ligase"/>
    <property type="match status" value="1"/>
</dbReference>
<protein>
    <submittedName>
        <fullName evidence="3">Biotin--[acetyl-CoA-carboxylase] ligase</fullName>
        <ecNumber evidence="3">6.3.4.15</ecNumber>
    </submittedName>
</protein>
<accession>A0A538TV12</accession>
<gene>
    <name evidence="3" type="ORF">E6K80_15245</name>
</gene>
<comment type="caution">
    <text evidence="3">The sequence shown here is derived from an EMBL/GenBank/DDBJ whole genome shotgun (WGS) entry which is preliminary data.</text>
</comment>